<feature type="region of interest" description="Disordered" evidence="1">
    <location>
        <begin position="263"/>
        <end position="286"/>
    </location>
</feature>
<dbReference type="Gene3D" id="1.10.720.30">
    <property type="entry name" value="SAP domain"/>
    <property type="match status" value="1"/>
</dbReference>
<keyword evidence="4" id="KW-1185">Reference proteome</keyword>
<dbReference type="AlphaFoldDB" id="A0A4C1TEL3"/>
<sequence length="286" mass="31517">MYSTWNVEALKAKLRERGASLKGRKADLIERLEAYDRNQNFDAVQAEENDDPKMVLPDNDAYLDINSSMKLPPITKEHITLYFLQKCRLTASIFHTICHMKETTKNGYAMQILEKENILSRAIMHGIINEKVALKQYIDLYELDVTESGVHISEERPYLAASPDGSALTDVPIEDRSSQPTIQVPSATAFESTLGPSTSALPVSSAAIQPHEAVANLNVEPAISVPAVSSATLQKAVPNTSVDVGNISDVLKVLSPLPDASKKRLTARRTQRSETLTSSPYKKQLI</sequence>
<evidence type="ECO:0000256" key="1">
    <source>
        <dbReference type="SAM" id="MobiDB-lite"/>
    </source>
</evidence>
<protein>
    <recommendedName>
        <fullName evidence="2">SAP domain-containing protein</fullName>
    </recommendedName>
</protein>
<dbReference type="InterPro" id="IPR011335">
    <property type="entry name" value="Restrct_endonuc-II-like"/>
</dbReference>
<dbReference type="EMBL" id="BGZK01000052">
    <property type="protein sequence ID" value="GBP12646.1"/>
    <property type="molecule type" value="Genomic_DNA"/>
</dbReference>
<organism evidence="3 4">
    <name type="scientific">Eumeta variegata</name>
    <name type="common">Bagworm moth</name>
    <name type="synonym">Eumeta japonica</name>
    <dbReference type="NCBI Taxonomy" id="151549"/>
    <lineage>
        <taxon>Eukaryota</taxon>
        <taxon>Metazoa</taxon>
        <taxon>Ecdysozoa</taxon>
        <taxon>Arthropoda</taxon>
        <taxon>Hexapoda</taxon>
        <taxon>Insecta</taxon>
        <taxon>Pterygota</taxon>
        <taxon>Neoptera</taxon>
        <taxon>Endopterygota</taxon>
        <taxon>Lepidoptera</taxon>
        <taxon>Glossata</taxon>
        <taxon>Ditrysia</taxon>
        <taxon>Tineoidea</taxon>
        <taxon>Psychidae</taxon>
        <taxon>Oiketicinae</taxon>
        <taxon>Eumeta</taxon>
    </lineage>
</organism>
<dbReference type="PANTHER" id="PTHR46609">
    <property type="entry name" value="EXONUCLEASE, PHAGE-TYPE/RECB, C-TERMINAL DOMAIN-CONTAINING PROTEIN"/>
    <property type="match status" value="1"/>
</dbReference>
<evidence type="ECO:0000313" key="3">
    <source>
        <dbReference type="EMBL" id="GBP12646.1"/>
    </source>
</evidence>
<gene>
    <name evidence="3" type="ORF">EVAR_10297_1</name>
</gene>
<dbReference type="OrthoDB" id="261614at2759"/>
<reference evidence="3 4" key="1">
    <citation type="journal article" date="2019" name="Commun. Biol.">
        <title>The bagworm genome reveals a unique fibroin gene that provides high tensile strength.</title>
        <authorList>
            <person name="Kono N."/>
            <person name="Nakamura H."/>
            <person name="Ohtoshi R."/>
            <person name="Tomita M."/>
            <person name="Numata K."/>
            <person name="Arakawa K."/>
        </authorList>
    </citation>
    <scope>NUCLEOTIDE SEQUENCE [LARGE SCALE GENOMIC DNA]</scope>
</reference>
<dbReference type="SUPFAM" id="SSF52980">
    <property type="entry name" value="Restriction endonuclease-like"/>
    <property type="match status" value="1"/>
</dbReference>
<dbReference type="Gene3D" id="3.90.320.10">
    <property type="match status" value="1"/>
</dbReference>
<evidence type="ECO:0000313" key="4">
    <source>
        <dbReference type="Proteomes" id="UP000299102"/>
    </source>
</evidence>
<evidence type="ECO:0000259" key="2">
    <source>
        <dbReference type="PROSITE" id="PS50800"/>
    </source>
</evidence>
<dbReference type="Proteomes" id="UP000299102">
    <property type="component" value="Unassembled WGS sequence"/>
</dbReference>
<dbReference type="PANTHER" id="PTHR46609:SF8">
    <property type="entry name" value="YQAJ VIRAL RECOMBINASE DOMAIN-CONTAINING PROTEIN"/>
    <property type="match status" value="1"/>
</dbReference>
<proteinExistence type="predicted"/>
<accession>A0A4C1TEL3</accession>
<dbReference type="InterPro" id="IPR051703">
    <property type="entry name" value="NF-kappa-B_Signaling_Reg"/>
</dbReference>
<dbReference type="SMART" id="SM00513">
    <property type="entry name" value="SAP"/>
    <property type="match status" value="1"/>
</dbReference>
<dbReference type="InterPro" id="IPR011604">
    <property type="entry name" value="PDDEXK-like_dom_sf"/>
</dbReference>
<dbReference type="InterPro" id="IPR019080">
    <property type="entry name" value="YqaJ_viral_recombinase"/>
</dbReference>
<dbReference type="Pfam" id="PF09588">
    <property type="entry name" value="YqaJ"/>
    <property type="match status" value="1"/>
</dbReference>
<dbReference type="Pfam" id="PF02037">
    <property type="entry name" value="SAP"/>
    <property type="match status" value="1"/>
</dbReference>
<name>A0A4C1TEL3_EUMVA</name>
<feature type="domain" description="SAP" evidence="2">
    <location>
        <begin position="2"/>
        <end position="36"/>
    </location>
</feature>
<feature type="compositionally biased region" description="Polar residues" evidence="1">
    <location>
        <begin position="273"/>
        <end position="286"/>
    </location>
</feature>
<comment type="caution">
    <text evidence="3">The sequence shown here is derived from an EMBL/GenBank/DDBJ whole genome shotgun (WGS) entry which is preliminary data.</text>
</comment>
<dbReference type="InterPro" id="IPR036361">
    <property type="entry name" value="SAP_dom_sf"/>
</dbReference>
<dbReference type="SUPFAM" id="SSF68906">
    <property type="entry name" value="SAP domain"/>
    <property type="match status" value="1"/>
</dbReference>
<dbReference type="PROSITE" id="PS50800">
    <property type="entry name" value="SAP"/>
    <property type="match status" value="1"/>
</dbReference>
<dbReference type="InterPro" id="IPR003034">
    <property type="entry name" value="SAP_dom"/>
</dbReference>
<dbReference type="GO" id="GO:0006281">
    <property type="term" value="P:DNA repair"/>
    <property type="evidence" value="ECO:0007669"/>
    <property type="project" value="UniProtKB-ARBA"/>
</dbReference>